<sequence length="151" mass="15945">MCSAVPAHAADLGLEAGGARYNDVWGAEVGVTYRVGVSRFYLAPTVGAFIYQGDNDRYYEQTFTNGNTVCRDSTNGQFAKKEKCDNTAIKPYARLEAGINIPAFGAVGGGARFSTSKVVPYGTVSINLAPSIRVKGNAGKDYYALGLTAGL</sequence>
<evidence type="ECO:0000313" key="1">
    <source>
        <dbReference type="EMBL" id="RVT95023.1"/>
    </source>
</evidence>
<keyword evidence="2" id="KW-1185">Reference proteome</keyword>
<accession>A0A437MBT6</accession>
<gene>
    <name evidence="1" type="ORF">EOD43_03080</name>
</gene>
<protein>
    <recommendedName>
        <fullName evidence="3">Outer membrane protein beta-barrel domain-containing protein</fullName>
    </recommendedName>
</protein>
<evidence type="ECO:0008006" key="3">
    <source>
        <dbReference type="Google" id="ProtNLM"/>
    </source>
</evidence>
<reference evidence="1 2" key="1">
    <citation type="submission" date="2019-01" db="EMBL/GenBank/DDBJ databases">
        <authorList>
            <person name="Chen W.-M."/>
        </authorList>
    </citation>
    <scope>NUCLEOTIDE SEQUENCE [LARGE SCALE GENOMIC DNA]</scope>
    <source>
        <strain evidence="1 2">CCP-7</strain>
    </source>
</reference>
<dbReference type="OrthoDB" id="7427117at2"/>
<name>A0A437MBT6_9SPHN</name>
<evidence type="ECO:0000313" key="2">
    <source>
        <dbReference type="Proteomes" id="UP000282971"/>
    </source>
</evidence>
<organism evidence="1 2">
    <name type="scientific">Sphingomonas crocodyli</name>
    <dbReference type="NCBI Taxonomy" id="1979270"/>
    <lineage>
        <taxon>Bacteria</taxon>
        <taxon>Pseudomonadati</taxon>
        <taxon>Pseudomonadota</taxon>
        <taxon>Alphaproteobacteria</taxon>
        <taxon>Sphingomonadales</taxon>
        <taxon>Sphingomonadaceae</taxon>
        <taxon>Sphingomonas</taxon>
    </lineage>
</organism>
<dbReference type="AlphaFoldDB" id="A0A437MBT6"/>
<comment type="caution">
    <text evidence="1">The sequence shown here is derived from an EMBL/GenBank/DDBJ whole genome shotgun (WGS) entry which is preliminary data.</text>
</comment>
<proteinExistence type="predicted"/>
<dbReference type="Proteomes" id="UP000282971">
    <property type="component" value="Unassembled WGS sequence"/>
</dbReference>
<dbReference type="EMBL" id="SACN01000001">
    <property type="protein sequence ID" value="RVT95023.1"/>
    <property type="molecule type" value="Genomic_DNA"/>
</dbReference>